<proteinExistence type="predicted"/>
<accession>A0ABQ7XQR4</accession>
<dbReference type="EMBL" id="JAGKQM010000019">
    <property type="protein sequence ID" value="KAH0858257.1"/>
    <property type="molecule type" value="Genomic_DNA"/>
</dbReference>
<evidence type="ECO:0000313" key="3">
    <source>
        <dbReference type="Proteomes" id="UP000824890"/>
    </source>
</evidence>
<reference evidence="2 3" key="1">
    <citation type="submission" date="2021-05" db="EMBL/GenBank/DDBJ databases">
        <title>Genome Assembly of Synthetic Allotetraploid Brassica napus Reveals Homoeologous Exchanges between Subgenomes.</title>
        <authorList>
            <person name="Davis J.T."/>
        </authorList>
    </citation>
    <scope>NUCLEOTIDE SEQUENCE [LARGE SCALE GENOMIC DNA]</scope>
    <source>
        <strain evidence="3">cv. Da-Ae</strain>
        <tissue evidence="2">Seedling</tissue>
    </source>
</reference>
<sequence>PSCPSLLDFIISPNQSVTLDLTKSIEKIDRINCSCGVFYSPAPSVGDAIDGTLDFISHLLFSFSSLPCKRYIMAGRGRGRKKSQQKKSTKRNSAPVEEQHVEELSTENDSDDLSAHGIESDNQGTDNQSASSQVIESVLVPTVDEELIRFGPIEDKMI</sequence>
<feature type="compositionally biased region" description="Basic residues" evidence="1">
    <location>
        <begin position="77"/>
        <end position="90"/>
    </location>
</feature>
<organism evidence="2 3">
    <name type="scientific">Brassica napus</name>
    <name type="common">Rape</name>
    <dbReference type="NCBI Taxonomy" id="3708"/>
    <lineage>
        <taxon>Eukaryota</taxon>
        <taxon>Viridiplantae</taxon>
        <taxon>Streptophyta</taxon>
        <taxon>Embryophyta</taxon>
        <taxon>Tracheophyta</taxon>
        <taxon>Spermatophyta</taxon>
        <taxon>Magnoliopsida</taxon>
        <taxon>eudicotyledons</taxon>
        <taxon>Gunneridae</taxon>
        <taxon>Pentapetalae</taxon>
        <taxon>rosids</taxon>
        <taxon>malvids</taxon>
        <taxon>Brassicales</taxon>
        <taxon>Brassicaceae</taxon>
        <taxon>Brassiceae</taxon>
        <taxon>Brassica</taxon>
    </lineage>
</organism>
<feature type="compositionally biased region" description="Polar residues" evidence="1">
    <location>
        <begin position="120"/>
        <end position="133"/>
    </location>
</feature>
<gene>
    <name evidence="2" type="ORF">HID58_086518</name>
</gene>
<evidence type="ECO:0000313" key="2">
    <source>
        <dbReference type="EMBL" id="KAH0858257.1"/>
    </source>
</evidence>
<keyword evidence="3" id="KW-1185">Reference proteome</keyword>
<feature type="non-terminal residue" evidence="2">
    <location>
        <position position="1"/>
    </location>
</feature>
<protein>
    <submittedName>
        <fullName evidence="2">Uncharacterized protein</fullName>
    </submittedName>
</protein>
<feature type="region of interest" description="Disordered" evidence="1">
    <location>
        <begin position="75"/>
        <end position="133"/>
    </location>
</feature>
<comment type="caution">
    <text evidence="2">The sequence shown here is derived from an EMBL/GenBank/DDBJ whole genome shotgun (WGS) entry which is preliminary data.</text>
</comment>
<dbReference type="Proteomes" id="UP000824890">
    <property type="component" value="Unassembled WGS sequence"/>
</dbReference>
<evidence type="ECO:0000256" key="1">
    <source>
        <dbReference type="SAM" id="MobiDB-lite"/>
    </source>
</evidence>
<name>A0ABQ7XQR4_BRANA</name>